<feature type="signal peptide" evidence="2">
    <location>
        <begin position="1"/>
        <end position="18"/>
    </location>
</feature>
<feature type="compositionally biased region" description="Low complexity" evidence="1">
    <location>
        <begin position="41"/>
        <end position="53"/>
    </location>
</feature>
<dbReference type="InterPro" id="IPR036908">
    <property type="entry name" value="RlpA-like_sf"/>
</dbReference>
<name>A0ABR1YT10_9PEZI</name>
<evidence type="ECO:0000313" key="3">
    <source>
        <dbReference type="EMBL" id="KAK8238128.1"/>
    </source>
</evidence>
<sequence length="279" mass="27256">MVSSKSLLLLALLGIASAQPGCYEQPGGGERRPKVIKDNEGGTFKPQPKPQQGGQQGQQGQQGGGGGGGGGGGNNNKQPPPPAQTPPAGGGGGGGGQGGGQGGGGGGGKGGLRGKGEGAGSNLGRIKSTMTVYGSKDQNGSGNCVKQQACGIYASQGYSAAVSQNLYGVGSGQGTGPACGTCWSVTVETDSSKNPLPGGPKTITVVVDNLCPPGGNPICAQPDLKSTNQYGANVNFDLCQDSGAQEAIFGGTGTGLGIGYAEKVDCSTWKGQLAGKTWN</sequence>
<dbReference type="Gene3D" id="2.40.40.10">
    <property type="entry name" value="RlpA-like domain"/>
    <property type="match status" value="1"/>
</dbReference>
<dbReference type="EMBL" id="JBBWRZ010000004">
    <property type="protein sequence ID" value="KAK8238128.1"/>
    <property type="molecule type" value="Genomic_DNA"/>
</dbReference>
<dbReference type="Pfam" id="PF22514">
    <property type="entry name" value="EXPB1_D1"/>
    <property type="match status" value="1"/>
</dbReference>
<dbReference type="Proteomes" id="UP001492380">
    <property type="component" value="Unassembled WGS sequence"/>
</dbReference>
<feature type="chain" id="PRO_5046816731" description="Expansin-like EG45 domain-containing protein" evidence="2">
    <location>
        <begin position="19"/>
        <end position="279"/>
    </location>
</feature>
<protein>
    <recommendedName>
        <fullName evidence="5">Expansin-like EG45 domain-containing protein</fullName>
    </recommendedName>
</protein>
<keyword evidence="4" id="KW-1185">Reference proteome</keyword>
<feature type="compositionally biased region" description="Basic and acidic residues" evidence="1">
    <location>
        <begin position="29"/>
        <end position="40"/>
    </location>
</feature>
<evidence type="ECO:0000256" key="1">
    <source>
        <dbReference type="SAM" id="MobiDB-lite"/>
    </source>
</evidence>
<feature type="compositionally biased region" description="Gly residues" evidence="1">
    <location>
        <begin position="54"/>
        <end position="74"/>
    </location>
</feature>
<proteinExistence type="predicted"/>
<keyword evidence="2" id="KW-0732">Signal</keyword>
<reference evidence="3 4" key="1">
    <citation type="submission" date="2024-04" db="EMBL/GenBank/DDBJ databases">
        <title>Phyllosticta paracitricarpa is synonymous to the EU quarantine fungus P. citricarpa based on phylogenomic analyses.</title>
        <authorList>
            <consortium name="Lawrence Berkeley National Laboratory"/>
            <person name="Van Ingen-Buijs V.A."/>
            <person name="Van Westerhoven A.C."/>
            <person name="Haridas S."/>
            <person name="Skiadas P."/>
            <person name="Martin F."/>
            <person name="Groenewald J.Z."/>
            <person name="Crous P.W."/>
            <person name="Seidl M.F."/>
        </authorList>
    </citation>
    <scope>NUCLEOTIDE SEQUENCE [LARGE SCALE GENOMIC DNA]</scope>
    <source>
        <strain evidence="3 4">CBS 123374</strain>
    </source>
</reference>
<comment type="caution">
    <text evidence="3">The sequence shown here is derived from an EMBL/GenBank/DDBJ whole genome shotgun (WGS) entry which is preliminary data.</text>
</comment>
<evidence type="ECO:0000313" key="4">
    <source>
        <dbReference type="Proteomes" id="UP001492380"/>
    </source>
</evidence>
<accession>A0ABR1YT10</accession>
<feature type="compositionally biased region" description="Gly residues" evidence="1">
    <location>
        <begin position="88"/>
        <end position="121"/>
    </location>
</feature>
<gene>
    <name evidence="3" type="ORF">HDK90DRAFT_214427</name>
</gene>
<evidence type="ECO:0000256" key="2">
    <source>
        <dbReference type="SAM" id="SignalP"/>
    </source>
</evidence>
<dbReference type="SUPFAM" id="SSF50685">
    <property type="entry name" value="Barwin-like endoglucanases"/>
    <property type="match status" value="1"/>
</dbReference>
<feature type="region of interest" description="Disordered" evidence="1">
    <location>
        <begin position="19"/>
        <end position="124"/>
    </location>
</feature>
<organism evidence="3 4">
    <name type="scientific">Phyllosticta capitalensis</name>
    <dbReference type="NCBI Taxonomy" id="121624"/>
    <lineage>
        <taxon>Eukaryota</taxon>
        <taxon>Fungi</taxon>
        <taxon>Dikarya</taxon>
        <taxon>Ascomycota</taxon>
        <taxon>Pezizomycotina</taxon>
        <taxon>Dothideomycetes</taxon>
        <taxon>Dothideomycetes incertae sedis</taxon>
        <taxon>Botryosphaeriales</taxon>
        <taxon>Phyllostictaceae</taxon>
        <taxon>Phyllosticta</taxon>
    </lineage>
</organism>
<evidence type="ECO:0008006" key="5">
    <source>
        <dbReference type="Google" id="ProtNLM"/>
    </source>
</evidence>